<evidence type="ECO:0008006" key="3">
    <source>
        <dbReference type="Google" id="ProtNLM"/>
    </source>
</evidence>
<evidence type="ECO:0000313" key="1">
    <source>
        <dbReference type="EMBL" id="SFC31961.1"/>
    </source>
</evidence>
<dbReference type="SUPFAM" id="SSF48452">
    <property type="entry name" value="TPR-like"/>
    <property type="match status" value="1"/>
</dbReference>
<dbReference type="Gene3D" id="1.25.40.10">
    <property type="entry name" value="Tetratricopeptide repeat domain"/>
    <property type="match status" value="1"/>
</dbReference>
<dbReference type="RefSeq" id="WP_244518840.1">
    <property type="nucleotide sequence ID" value="NZ_FOLL01000008.1"/>
</dbReference>
<organism evidence="1 2">
    <name type="scientific">Parapedobacter composti</name>
    <dbReference type="NCBI Taxonomy" id="623281"/>
    <lineage>
        <taxon>Bacteria</taxon>
        <taxon>Pseudomonadati</taxon>
        <taxon>Bacteroidota</taxon>
        <taxon>Sphingobacteriia</taxon>
        <taxon>Sphingobacteriales</taxon>
        <taxon>Sphingobacteriaceae</taxon>
        <taxon>Parapedobacter</taxon>
    </lineage>
</organism>
<dbReference type="EMBL" id="FOLL01000008">
    <property type="protein sequence ID" value="SFC31961.1"/>
    <property type="molecule type" value="Genomic_DNA"/>
</dbReference>
<dbReference type="STRING" id="623281.SAMN05421747_108105"/>
<sequence>MMTSKARAAVLFFLLLVLGYAIYTNNVQSAVLIGGAMGYLIWSHYREGTVFMASQAFQKQDYDKARRLLADIKKPEYLRKGRRNYYEFMSGNLALKIEDYDAAERHFQIASRLPFRRQNDKAIILVNLANLNLRKRDFERVKAYVDLARKLDVTSRVAQIINKIENEIPKDKR</sequence>
<dbReference type="Proteomes" id="UP000199577">
    <property type="component" value="Unassembled WGS sequence"/>
</dbReference>
<protein>
    <recommendedName>
        <fullName evidence="3">Tetratricopeptide repeat-containing protein</fullName>
    </recommendedName>
</protein>
<name>A0A1I1I780_9SPHI</name>
<gene>
    <name evidence="1" type="ORF">SAMN05421747_108105</name>
</gene>
<keyword evidence="2" id="KW-1185">Reference proteome</keyword>
<dbReference type="InterPro" id="IPR011990">
    <property type="entry name" value="TPR-like_helical_dom_sf"/>
</dbReference>
<proteinExistence type="predicted"/>
<accession>A0A1I1I780</accession>
<evidence type="ECO:0000313" key="2">
    <source>
        <dbReference type="Proteomes" id="UP000199577"/>
    </source>
</evidence>
<reference evidence="1 2" key="1">
    <citation type="submission" date="2016-10" db="EMBL/GenBank/DDBJ databases">
        <authorList>
            <person name="de Groot N.N."/>
        </authorList>
    </citation>
    <scope>NUCLEOTIDE SEQUENCE [LARGE SCALE GENOMIC DNA]</scope>
    <source>
        <strain evidence="1 2">DSM 22900</strain>
    </source>
</reference>
<dbReference type="AlphaFoldDB" id="A0A1I1I780"/>